<comment type="similarity">
    <text evidence="1">Belongs to the GST superfamily. Zeta family.</text>
</comment>
<dbReference type="Pfam" id="PF02798">
    <property type="entry name" value="GST_N"/>
    <property type="match status" value="1"/>
</dbReference>
<dbReference type="AlphaFoldDB" id="A0AAP4U0Y7"/>
<proteinExistence type="inferred from homology"/>
<dbReference type="InterPro" id="IPR036249">
    <property type="entry name" value="Thioredoxin-like_sf"/>
</dbReference>
<dbReference type="EMBL" id="JAUORK010000024">
    <property type="protein sequence ID" value="MDO6673394.1"/>
    <property type="molecule type" value="Genomic_DNA"/>
</dbReference>
<dbReference type="CDD" id="cd03191">
    <property type="entry name" value="GST_C_Zeta"/>
    <property type="match status" value="1"/>
</dbReference>
<keyword evidence="4" id="KW-0413">Isomerase</keyword>
<dbReference type="EC" id="5.2.1.2" evidence="4"/>
<dbReference type="Gene3D" id="1.20.1050.10">
    <property type="match status" value="1"/>
</dbReference>
<dbReference type="PROSITE" id="PS50404">
    <property type="entry name" value="GST_NTER"/>
    <property type="match status" value="1"/>
</dbReference>
<dbReference type="InterPro" id="IPR034330">
    <property type="entry name" value="GST_Zeta_C"/>
</dbReference>
<evidence type="ECO:0000259" key="2">
    <source>
        <dbReference type="PROSITE" id="PS50404"/>
    </source>
</evidence>
<comment type="caution">
    <text evidence="4">The sequence shown here is derived from an EMBL/GenBank/DDBJ whole genome shotgun (WGS) entry which is preliminary data.</text>
</comment>
<dbReference type="PANTHER" id="PTHR42673">
    <property type="entry name" value="MALEYLACETOACETATE ISOMERASE"/>
    <property type="match status" value="1"/>
</dbReference>
<dbReference type="GO" id="GO:0005737">
    <property type="term" value="C:cytoplasm"/>
    <property type="evidence" value="ECO:0007669"/>
    <property type="project" value="InterPro"/>
</dbReference>
<dbReference type="RefSeq" id="WP_303595110.1">
    <property type="nucleotide sequence ID" value="NZ_JAUORK010000024.1"/>
</dbReference>
<dbReference type="PROSITE" id="PS50405">
    <property type="entry name" value="GST_CTER"/>
    <property type="match status" value="1"/>
</dbReference>
<dbReference type="GO" id="GO:0006749">
    <property type="term" value="P:glutathione metabolic process"/>
    <property type="evidence" value="ECO:0007669"/>
    <property type="project" value="TreeGrafter"/>
</dbReference>
<dbReference type="SFLD" id="SFLDG00358">
    <property type="entry name" value="Main_(cytGST)"/>
    <property type="match status" value="1"/>
</dbReference>
<dbReference type="PANTHER" id="PTHR42673:SF21">
    <property type="entry name" value="GLUTATHIONE S-TRANSFERASE YFCF"/>
    <property type="match status" value="1"/>
</dbReference>
<accession>A0AAP4U0Y7</accession>
<dbReference type="Gene3D" id="3.40.30.10">
    <property type="entry name" value="Glutaredoxin"/>
    <property type="match status" value="1"/>
</dbReference>
<sequence length="216" mass="24420">MSLYGYYRSSTSYRVRIALALKGIEVAQVPVNLLKGEQRSEDYLAINPQGLVPTLMVGDTPTSVTLTQSLAIMEYLEESWPTPALLPSAPEARAKVRSLCQFMACEMHPLNNPRVLNYLTDRLEVTQEQRLEWYRHWVAEGFARLEVMLAESAGRFCHGDSPGMADACLMPQLYNARRFECELKDYPRILAIEAACQSLEAFQQPHPEHQPDCPAT</sequence>
<dbReference type="GO" id="GO:0016034">
    <property type="term" value="F:maleylacetoacetate isomerase activity"/>
    <property type="evidence" value="ECO:0007669"/>
    <property type="project" value="UniProtKB-EC"/>
</dbReference>
<dbReference type="InterPro" id="IPR004045">
    <property type="entry name" value="Glutathione_S-Trfase_N"/>
</dbReference>
<protein>
    <submittedName>
        <fullName evidence="4">Maleylacetoacetate isomerase</fullName>
        <ecNumber evidence="4">5.2.1.2</ecNumber>
    </submittedName>
</protein>
<dbReference type="FunFam" id="1.20.1050.10:FF:000017">
    <property type="entry name" value="Maleylacetoacetate isomerase"/>
    <property type="match status" value="1"/>
</dbReference>
<dbReference type="CDD" id="cd03042">
    <property type="entry name" value="GST_N_Zeta"/>
    <property type="match status" value="1"/>
</dbReference>
<dbReference type="Proteomes" id="UP001170481">
    <property type="component" value="Unassembled WGS sequence"/>
</dbReference>
<dbReference type="InterPro" id="IPR010987">
    <property type="entry name" value="Glutathione-S-Trfase_C-like"/>
</dbReference>
<reference evidence="4" key="1">
    <citation type="submission" date="2023-07" db="EMBL/GenBank/DDBJ databases">
        <title>Genome content predicts the carbon catabolic preferences of heterotrophic bacteria.</title>
        <authorList>
            <person name="Gralka M."/>
        </authorList>
    </citation>
    <scope>NUCLEOTIDE SEQUENCE</scope>
    <source>
        <strain evidence="4">C2R13</strain>
    </source>
</reference>
<dbReference type="InterPro" id="IPR005955">
    <property type="entry name" value="GST_Zeta"/>
</dbReference>
<evidence type="ECO:0000259" key="3">
    <source>
        <dbReference type="PROSITE" id="PS50405"/>
    </source>
</evidence>
<dbReference type="GO" id="GO:0004364">
    <property type="term" value="F:glutathione transferase activity"/>
    <property type="evidence" value="ECO:0007669"/>
    <property type="project" value="TreeGrafter"/>
</dbReference>
<dbReference type="SUPFAM" id="SSF47616">
    <property type="entry name" value="GST C-terminal domain-like"/>
    <property type="match status" value="1"/>
</dbReference>
<evidence type="ECO:0000313" key="4">
    <source>
        <dbReference type="EMBL" id="MDO6673394.1"/>
    </source>
</evidence>
<feature type="domain" description="GST N-terminal" evidence="2">
    <location>
        <begin position="1"/>
        <end position="84"/>
    </location>
</feature>
<dbReference type="NCBIfam" id="TIGR01262">
    <property type="entry name" value="maiA"/>
    <property type="match status" value="1"/>
</dbReference>
<dbReference type="InterPro" id="IPR036282">
    <property type="entry name" value="Glutathione-S-Trfase_C_sf"/>
</dbReference>
<dbReference type="SUPFAM" id="SSF52833">
    <property type="entry name" value="Thioredoxin-like"/>
    <property type="match status" value="1"/>
</dbReference>
<dbReference type="InterPro" id="IPR040079">
    <property type="entry name" value="Glutathione_S-Trfase"/>
</dbReference>
<dbReference type="InterPro" id="IPR034333">
    <property type="entry name" value="GST_Zeta_N"/>
</dbReference>
<evidence type="ECO:0000256" key="1">
    <source>
        <dbReference type="ARBA" id="ARBA00010007"/>
    </source>
</evidence>
<feature type="domain" description="GST C-terminal" evidence="3">
    <location>
        <begin position="89"/>
        <end position="215"/>
    </location>
</feature>
<name>A0AAP4U0Y7_9GAMM</name>
<dbReference type="GO" id="GO:0006559">
    <property type="term" value="P:L-phenylalanine catabolic process"/>
    <property type="evidence" value="ECO:0007669"/>
    <property type="project" value="TreeGrafter"/>
</dbReference>
<dbReference type="SFLD" id="SFLDS00019">
    <property type="entry name" value="Glutathione_Transferase_(cytos"/>
    <property type="match status" value="1"/>
</dbReference>
<evidence type="ECO:0000313" key="5">
    <source>
        <dbReference type="Proteomes" id="UP001170481"/>
    </source>
</evidence>
<organism evidence="4 5">
    <name type="scientific">Cobetia amphilecti</name>
    <dbReference type="NCBI Taxonomy" id="1055104"/>
    <lineage>
        <taxon>Bacteria</taxon>
        <taxon>Pseudomonadati</taxon>
        <taxon>Pseudomonadota</taxon>
        <taxon>Gammaproteobacteria</taxon>
        <taxon>Oceanospirillales</taxon>
        <taxon>Halomonadaceae</taxon>
        <taxon>Cobetia</taxon>
    </lineage>
</organism>
<gene>
    <name evidence="4" type="primary">maiA</name>
    <name evidence="4" type="ORF">Q4535_14870</name>
</gene>